<evidence type="ECO:0000259" key="1">
    <source>
        <dbReference type="Pfam" id="PF08401"/>
    </source>
</evidence>
<evidence type="ECO:0000313" key="4">
    <source>
        <dbReference type="Proteomes" id="UP000006512"/>
    </source>
</evidence>
<reference evidence="4" key="1">
    <citation type="submission" date="2011-03" db="EMBL/GenBank/DDBJ databases">
        <title>Draft genome sequence of Brevundimonas diminuta.</title>
        <authorList>
            <person name="Brown P.J.B."/>
            <person name="Buechlein A."/>
            <person name="Hemmerich C."/>
            <person name="Brun Y.V."/>
        </authorList>
    </citation>
    <scope>NUCLEOTIDE SEQUENCE [LARGE SCALE GENOMIC DNA]</scope>
    <source>
        <strain evidence="4">C19</strain>
    </source>
</reference>
<dbReference type="EMBL" id="GL883076">
    <property type="protein sequence ID" value="EGF93830.1"/>
    <property type="molecule type" value="Genomic_DNA"/>
</dbReference>
<dbReference type="AlphaFoldDB" id="F4QG19"/>
<dbReference type="InterPro" id="IPR013610">
    <property type="entry name" value="ArdC_N"/>
</dbReference>
<dbReference type="STRING" id="715226.ABI_00620"/>
<proteinExistence type="predicted"/>
<accession>F4QG19</accession>
<name>F4QG19_9CAUL</name>
<evidence type="ECO:0000259" key="2">
    <source>
        <dbReference type="Pfam" id="PF18818"/>
    </source>
</evidence>
<dbReference type="eggNOG" id="COG4227">
    <property type="taxonomic scope" value="Bacteria"/>
</dbReference>
<dbReference type="HOGENOM" id="CLU_041111_0_0_5"/>
<dbReference type="Pfam" id="PF08401">
    <property type="entry name" value="ArdcN"/>
    <property type="match status" value="1"/>
</dbReference>
<dbReference type="RefSeq" id="WP_006270793.1">
    <property type="nucleotide sequence ID" value="NZ_GL883076.1"/>
</dbReference>
<feature type="domain" description="N-terminal" evidence="1">
    <location>
        <begin position="6"/>
        <end position="118"/>
    </location>
</feature>
<dbReference type="Proteomes" id="UP000006512">
    <property type="component" value="Unassembled WGS sequence"/>
</dbReference>
<dbReference type="GO" id="GO:0003697">
    <property type="term" value="F:single-stranded DNA binding"/>
    <property type="evidence" value="ECO:0007669"/>
    <property type="project" value="InterPro"/>
</dbReference>
<dbReference type="PIRSF" id="PIRSF037112">
    <property type="entry name" value="Antirestriction_ArdC"/>
    <property type="match status" value="1"/>
</dbReference>
<dbReference type="Pfam" id="PF18818">
    <property type="entry name" value="MPTase-PolyVal"/>
    <property type="match status" value="1"/>
</dbReference>
<feature type="domain" description="Polyvalent protein metallopeptidase" evidence="2">
    <location>
        <begin position="150"/>
        <end position="271"/>
    </location>
</feature>
<protein>
    <submittedName>
        <fullName evidence="3">Antirestriction protein</fullName>
    </submittedName>
</protein>
<evidence type="ECO:0000313" key="3">
    <source>
        <dbReference type="EMBL" id="EGF93830.1"/>
    </source>
</evidence>
<gene>
    <name evidence="3" type="ORF">ABI_00620</name>
</gene>
<sequence>MNTALDAIIDTIIIELDKGVAPWRQPWANGARPGFPLRSTGEAFSGMNAILLSMLQATRGFGSAYWLTFNQAKDLGGNVRKGEKASPAILYKTRTIEGEAEDKGDDRVLRFLKTYSVFNADQIDGLPELFKPSTAPTDAMEPLAQDIAGIMANFPVPVTHGGNMACYVVAEDIIRMPPREAFANDEYYVTTLLHEFGHATGAKSRLDRFAVYEGREDYAREELVAELTSHLTSLHLGINPSQSVFQDHIAYLGYWAELLKDRPNELLKAAGKAQLACDMILKYRHGGQSLEDLSTLPLAG</sequence>
<dbReference type="InterPro" id="IPR017113">
    <property type="entry name" value="Antirestriction_ArdC"/>
</dbReference>
<keyword evidence="4" id="KW-1185">Reference proteome</keyword>
<dbReference type="InterPro" id="IPR041459">
    <property type="entry name" value="MPTase-PolyVal"/>
</dbReference>
<organism evidence="3 4">
    <name type="scientific">Asticcacaulis biprosthecium C19</name>
    <dbReference type="NCBI Taxonomy" id="715226"/>
    <lineage>
        <taxon>Bacteria</taxon>
        <taxon>Pseudomonadati</taxon>
        <taxon>Pseudomonadota</taxon>
        <taxon>Alphaproteobacteria</taxon>
        <taxon>Caulobacterales</taxon>
        <taxon>Caulobacteraceae</taxon>
        <taxon>Asticcacaulis</taxon>
    </lineage>
</organism>
<dbReference type="OrthoDB" id="9792687at2"/>